<dbReference type="EMBL" id="CP121694">
    <property type="protein sequence ID" value="WRO22584.1"/>
    <property type="molecule type" value="Genomic_DNA"/>
</dbReference>
<reference evidence="2 3" key="1">
    <citation type="submission" date="2023-04" db="EMBL/GenBank/DDBJ databases">
        <authorList>
            <person name="Hsu D."/>
        </authorList>
    </citation>
    <scope>NUCLEOTIDE SEQUENCE [LARGE SCALE GENOMIC DNA]</scope>
    <source>
        <strain evidence="2 3">MK1</strain>
    </source>
</reference>
<keyword evidence="1" id="KW-0812">Transmembrane</keyword>
<feature type="transmembrane region" description="Helical" evidence="1">
    <location>
        <begin position="70"/>
        <end position="95"/>
    </location>
</feature>
<evidence type="ECO:0000313" key="3">
    <source>
        <dbReference type="Proteomes" id="UP001329915"/>
    </source>
</evidence>
<proteinExistence type="predicted"/>
<protein>
    <submittedName>
        <fullName evidence="2">Uncharacterized protein</fullName>
    </submittedName>
</protein>
<accession>A0AAU0UP67</accession>
<organism evidence="2 3">
    <name type="scientific">Metallumcola ferriviriculae</name>
    <dbReference type="NCBI Taxonomy" id="3039180"/>
    <lineage>
        <taxon>Bacteria</taxon>
        <taxon>Bacillati</taxon>
        <taxon>Bacillota</taxon>
        <taxon>Clostridia</taxon>
        <taxon>Neomoorellales</taxon>
        <taxon>Desulfitibacteraceae</taxon>
        <taxon>Metallumcola</taxon>
    </lineage>
</organism>
<feature type="transmembrane region" description="Helical" evidence="1">
    <location>
        <begin position="102"/>
        <end position="125"/>
    </location>
</feature>
<evidence type="ECO:0000256" key="1">
    <source>
        <dbReference type="SAM" id="Phobius"/>
    </source>
</evidence>
<keyword evidence="1" id="KW-0472">Membrane</keyword>
<dbReference type="AlphaFoldDB" id="A0AAU0UP67"/>
<dbReference type="KEGG" id="dbc:MFMK1_002419"/>
<keyword evidence="3" id="KW-1185">Reference proteome</keyword>
<sequence length="129" mass="14320">MNRSIHVGYFFATLTALAVITLTEIAGFSRLEVAMTPGRLILVLLFGQMLGYLMYYLVQFFEWLQQWGPWSVGIMYGLALWVVVLPIASASTLIAPVMDEGTLSVISTLVAFISYGVVVTNYTMIRLAD</sequence>
<dbReference type="Proteomes" id="UP001329915">
    <property type="component" value="Chromosome"/>
</dbReference>
<name>A0AAU0UP67_9FIRM</name>
<evidence type="ECO:0000313" key="2">
    <source>
        <dbReference type="EMBL" id="WRO22584.1"/>
    </source>
</evidence>
<feature type="transmembrane region" description="Helical" evidence="1">
    <location>
        <begin position="40"/>
        <end position="58"/>
    </location>
</feature>
<dbReference type="RefSeq" id="WP_366921993.1">
    <property type="nucleotide sequence ID" value="NZ_CP121694.1"/>
</dbReference>
<keyword evidence="1" id="KW-1133">Transmembrane helix</keyword>
<feature type="transmembrane region" description="Helical" evidence="1">
    <location>
        <begin position="6"/>
        <end position="28"/>
    </location>
</feature>
<gene>
    <name evidence="2" type="ORF">MFMK1_002419</name>
</gene>